<dbReference type="CDD" id="cd02440">
    <property type="entry name" value="AdoMet_MTases"/>
    <property type="match status" value="1"/>
</dbReference>
<dbReference type="SUPFAM" id="SSF53335">
    <property type="entry name" value="S-adenosyl-L-methionine-dependent methyltransferases"/>
    <property type="match status" value="1"/>
</dbReference>
<dbReference type="Proteomes" id="UP000315400">
    <property type="component" value="Unassembled WGS sequence"/>
</dbReference>
<accession>A0A540VPM7</accession>
<dbReference type="GO" id="GO:0032259">
    <property type="term" value="P:methylation"/>
    <property type="evidence" value="ECO:0007669"/>
    <property type="project" value="UniProtKB-KW"/>
</dbReference>
<dbReference type="AlphaFoldDB" id="A0A540VPM7"/>
<keyword evidence="2" id="KW-0489">Methyltransferase</keyword>
<proteinExistence type="predicted"/>
<dbReference type="Pfam" id="PF13649">
    <property type="entry name" value="Methyltransf_25"/>
    <property type="match status" value="1"/>
</dbReference>
<dbReference type="InterPro" id="IPR029063">
    <property type="entry name" value="SAM-dependent_MTases_sf"/>
</dbReference>
<dbReference type="EMBL" id="VIFK01000148">
    <property type="protein sequence ID" value="TQE98712.1"/>
    <property type="molecule type" value="Genomic_DNA"/>
</dbReference>
<dbReference type="InterPro" id="IPR041698">
    <property type="entry name" value="Methyltransf_25"/>
</dbReference>
<comment type="caution">
    <text evidence="2">The sequence shown here is derived from an EMBL/GenBank/DDBJ whole genome shotgun (WGS) entry which is preliminary data.</text>
</comment>
<reference evidence="2 3" key="1">
    <citation type="submission" date="2019-06" db="EMBL/GenBank/DDBJ databases">
        <title>Metagenome assembled Genome of Spiribacter salinus SL48-SHIP from the microbial mat of Salt Lake 48 (Novosibirsk region, Russia).</title>
        <authorList>
            <person name="Shipova A."/>
            <person name="Rozanov A.S."/>
            <person name="Bryanskaya A.V."/>
            <person name="Peltek S.E."/>
        </authorList>
    </citation>
    <scope>NUCLEOTIDE SEQUENCE [LARGE SCALE GENOMIC DNA]</scope>
    <source>
        <strain evidence="2">SL48-SHIP-2</strain>
    </source>
</reference>
<feature type="domain" description="Methyltransferase" evidence="1">
    <location>
        <begin position="22"/>
        <end position="99"/>
    </location>
</feature>
<protein>
    <submittedName>
        <fullName evidence="2">Methyltransferase domain-containing protein</fullName>
    </submittedName>
</protein>
<dbReference type="Gene3D" id="3.40.50.150">
    <property type="entry name" value="Vaccinia Virus protein VP39"/>
    <property type="match status" value="1"/>
</dbReference>
<evidence type="ECO:0000313" key="2">
    <source>
        <dbReference type="EMBL" id="TQE98712.1"/>
    </source>
</evidence>
<evidence type="ECO:0000313" key="3">
    <source>
        <dbReference type="Proteomes" id="UP000315400"/>
    </source>
</evidence>
<keyword evidence="2" id="KW-0808">Transferase</keyword>
<organism evidence="2 3">
    <name type="scientific">Spiribacter salinus</name>
    <dbReference type="NCBI Taxonomy" id="1335746"/>
    <lineage>
        <taxon>Bacteria</taxon>
        <taxon>Pseudomonadati</taxon>
        <taxon>Pseudomonadota</taxon>
        <taxon>Gammaproteobacteria</taxon>
        <taxon>Chromatiales</taxon>
        <taxon>Ectothiorhodospiraceae</taxon>
        <taxon>Spiribacter</taxon>
    </lineage>
</organism>
<dbReference type="GO" id="GO:0008168">
    <property type="term" value="F:methyltransferase activity"/>
    <property type="evidence" value="ECO:0007669"/>
    <property type="project" value="UniProtKB-KW"/>
</dbReference>
<sequence>MMAGFLDAFSGLVDRAGVREALEIGCGEAELSIHMAKKGMAVRGCDIAAEAIEEARSRVDAAGVEVDLWAQRLEEFEGDADGAPLVVCCEVLEHLDEPEDGLRILSGLADPWLLCSVPREPLWRVLNLARGRYIRDFGNTPGHVNHWSRRGFIGFVSQRFEVVETRSPLPWTMLLCRRRDA</sequence>
<gene>
    <name evidence="2" type="ORF">FKY71_12375</name>
</gene>
<evidence type="ECO:0000259" key="1">
    <source>
        <dbReference type="Pfam" id="PF13649"/>
    </source>
</evidence>
<name>A0A540VPM7_9GAMM</name>